<dbReference type="Pfam" id="PF09148">
    <property type="entry name" value="DUF1934"/>
    <property type="match status" value="1"/>
</dbReference>
<gene>
    <name evidence="1" type="ORF">M72_23091</name>
</gene>
<organism evidence="1 2">
    <name type="scientific">Roseburia faecis</name>
    <dbReference type="NCBI Taxonomy" id="301302"/>
    <lineage>
        <taxon>Bacteria</taxon>
        <taxon>Bacillati</taxon>
        <taxon>Bacillota</taxon>
        <taxon>Clostridia</taxon>
        <taxon>Lachnospirales</taxon>
        <taxon>Lachnospiraceae</taxon>
        <taxon>Roseburia</taxon>
    </lineage>
</organism>
<keyword evidence="2" id="KW-1185">Reference proteome</keyword>
<evidence type="ECO:0000313" key="2">
    <source>
        <dbReference type="Proteomes" id="UP000049979"/>
    </source>
</evidence>
<dbReference type="InterPro" id="IPR015231">
    <property type="entry name" value="DUF1934"/>
</dbReference>
<reference evidence="2" key="1">
    <citation type="submission" date="2015-05" db="EMBL/GenBank/DDBJ databases">
        <authorList>
            <consortium name="Pathogen Informatics"/>
        </authorList>
    </citation>
    <scope>NUCLEOTIDE SEQUENCE [LARGE SCALE GENOMIC DNA]</scope>
    <source>
        <strain evidence="2">M72</strain>
    </source>
</reference>
<accession>A0A0M6WFL7</accession>
<sequence length="149" mass="17397">MTKDVLLSIKGLQIGENEQNDTIEVISPGDYYFRNGKHFFMYEEVMEGQKESTRNMIKVRDNYMELTKKGAVNVHMIFEKNKKNITYYNTPYGSLLVGIDAYRVDVQEKEEEITVEVEYALEINNEHLADCHIRILANPKQDPAFKLVR</sequence>
<dbReference type="AlphaFoldDB" id="A0A0M6WFL7"/>
<evidence type="ECO:0008006" key="3">
    <source>
        <dbReference type="Google" id="ProtNLM"/>
    </source>
</evidence>
<dbReference type="RefSeq" id="WP_055067308.1">
    <property type="nucleotide sequence ID" value="NZ_CP173697.1"/>
</dbReference>
<dbReference type="Gene3D" id="2.40.128.20">
    <property type="match status" value="1"/>
</dbReference>
<dbReference type="OrthoDB" id="1680906at2"/>
<name>A0A0M6WFL7_9FIRM</name>
<proteinExistence type="predicted"/>
<evidence type="ECO:0000313" key="1">
    <source>
        <dbReference type="EMBL" id="CRL35152.1"/>
    </source>
</evidence>
<dbReference type="GeneID" id="99748373"/>
<dbReference type="Proteomes" id="UP000049979">
    <property type="component" value="Unassembled WGS sequence"/>
</dbReference>
<dbReference type="EMBL" id="CVRR01000008">
    <property type="protein sequence ID" value="CRL35152.1"/>
    <property type="molecule type" value="Genomic_DNA"/>
</dbReference>
<protein>
    <recommendedName>
        <fullName evidence="3">DUF1934 domain-containing protein</fullName>
    </recommendedName>
</protein>
<dbReference type="STRING" id="301302.ERS852420_00902"/>
<dbReference type="SUPFAM" id="SSF50814">
    <property type="entry name" value="Lipocalins"/>
    <property type="match status" value="1"/>
</dbReference>
<dbReference type="InterPro" id="IPR012674">
    <property type="entry name" value="Calycin"/>
</dbReference>